<evidence type="ECO:0000256" key="17">
    <source>
        <dbReference type="SAM" id="MobiDB-lite"/>
    </source>
</evidence>
<evidence type="ECO:0000256" key="15">
    <source>
        <dbReference type="ARBA" id="ARBA00023170"/>
    </source>
</evidence>
<dbReference type="Pfam" id="PF02881">
    <property type="entry name" value="SRP54_N"/>
    <property type="match status" value="1"/>
</dbReference>
<evidence type="ECO:0000256" key="11">
    <source>
        <dbReference type="ARBA" id="ARBA00022801"/>
    </source>
</evidence>
<dbReference type="UniPathway" id="UPA00275">
    <property type="reaction ID" value="UER00404"/>
</dbReference>
<keyword evidence="14" id="KW-0472">Membrane</keyword>
<evidence type="ECO:0000313" key="20">
    <source>
        <dbReference type="Proteomes" id="UP000649617"/>
    </source>
</evidence>
<keyword evidence="20" id="KW-1185">Reference proteome</keyword>
<evidence type="ECO:0000313" key="19">
    <source>
        <dbReference type="EMBL" id="CAE7645409.1"/>
    </source>
</evidence>
<name>A0A812VVZ2_SYMPI</name>
<dbReference type="OrthoDB" id="1727884at2759"/>
<gene>
    <name evidence="19" type="primary">ftsY</name>
    <name evidence="19" type="ORF">SPIL2461_LOCUS17147</name>
</gene>
<dbReference type="SMART" id="SM00962">
    <property type="entry name" value="SRP54"/>
    <property type="match status" value="1"/>
</dbReference>
<comment type="similarity">
    <text evidence="4">Belongs to the GTP-binding SRP family.</text>
</comment>
<feature type="compositionally biased region" description="Low complexity" evidence="17">
    <location>
        <begin position="652"/>
        <end position="661"/>
    </location>
</feature>
<dbReference type="InterPro" id="IPR013822">
    <property type="entry name" value="Signal_recog_particl_SRP54_hlx"/>
</dbReference>
<dbReference type="PANTHER" id="PTHR43134">
    <property type="entry name" value="SIGNAL RECOGNITION PARTICLE RECEPTOR SUBUNIT ALPHA"/>
    <property type="match status" value="1"/>
</dbReference>
<dbReference type="SUPFAM" id="SSF56935">
    <property type="entry name" value="Porins"/>
    <property type="match status" value="1"/>
</dbReference>
<comment type="subcellular location">
    <subcellularLocation>
        <location evidence="1">Cell membrane</location>
        <topology evidence="1">Peripheral membrane protein</topology>
        <orientation evidence="1">Cytoplasmic side</orientation>
    </subcellularLocation>
</comment>
<dbReference type="GO" id="GO:0003723">
    <property type="term" value="F:RNA binding"/>
    <property type="evidence" value="ECO:0007669"/>
    <property type="project" value="UniProtKB-KW"/>
</dbReference>
<dbReference type="Pfam" id="PF01029">
    <property type="entry name" value="NusB"/>
    <property type="match status" value="1"/>
</dbReference>
<dbReference type="Pfam" id="PF07642">
    <property type="entry name" value="BBP2"/>
    <property type="match status" value="1"/>
</dbReference>
<dbReference type="InterPro" id="IPR034964">
    <property type="entry name" value="LS"/>
</dbReference>
<dbReference type="InterPro" id="IPR006027">
    <property type="entry name" value="NusB_RsmB_TIM44"/>
</dbReference>
<dbReference type="GO" id="GO:0006614">
    <property type="term" value="P:SRP-dependent cotranslational protein targeting to membrane"/>
    <property type="evidence" value="ECO:0007669"/>
    <property type="project" value="InterPro"/>
</dbReference>
<evidence type="ECO:0000256" key="9">
    <source>
        <dbReference type="ARBA" id="ARBA00022679"/>
    </source>
</evidence>
<keyword evidence="10" id="KW-0547">Nucleotide-binding</keyword>
<proteinExistence type="inferred from homology"/>
<dbReference type="SUPFAM" id="SSF48013">
    <property type="entry name" value="NusB-like"/>
    <property type="match status" value="1"/>
</dbReference>
<sequence length="1048" mass="113258">MNVITPVDTPDNCRFAIIVAEWNKSITQKLLDGALATFAERGVADDAVDVAWVPGAWEIPVVTQRLADTCRYAGILTLGAVIKGDTVHDHWINAGVTDGLMRIGIEHSLPVLFGVLTCETLEQAIQRAGGNVGNKGSECAEAALHMAGLLVALQILFEDEHNSRASVAELTEFIHGRLNNPEAEEFARTLILGVRRNLGEIDQEIERIAQNWSIGRMAATDRNVLRLGAFEILYGDTPFKVAINESVELAKRSSRGTRRRPATHPNPTHQTTLLMALFDRFKKGLKKTGDLLKTDIRDLFKSEGRLVDDDFLEEIRAILFKTDMGYDSVEALVDEIAKQFRARVVHREDLVAALKVKLKELMAQPESPIDFADSGPTVVMVCGVNGAGKTTSIAKLTHLFKSQGKSVILGAGDTFRAAAVEQLTIWADRLGAQIVTGEPQSHPASVAYRAAEQAAKEGIDVCIVDTAGRLQTQRNLMDELTKIRQSIGKPVPGAPHETLLVLDATTGQNGISQANSFAEAAGCTGLVLAKLDGTAKGGVVVAIRQQLGLPVKYVGVGEKHEDLAPFVPDEFVEALFADVMSAGAYPPAMPSLPSPRAVVTTGLIALSGAGAVANEIAQPRSVRPSSFHYEHYYSDESSPSDALPTPTPAPPSAMAAPAAPAAPLTPVAEPAPSFAPLCDDNAACCPHSRNGCSDEPWSLSQTLCGCDPWMEVGGWTQLGYHSDFTPLSRPGAGNQLLSFNDVPHRLNLQQQWLYFERVADGSCGLDFGFRFDVMYGTDAQKTQAFGNPGAGTRYFGSWDASLDHGDYGWAMPQLYGEVAFGDWSLIAGHFFTLVGYEVVTAPDNFFYSHALTMFNSEPFTHTGVLATYSGLDGVTLYGGWTAGWDTGFDQTDGGSNYLGGFSGDIVDGVTVTYISTIGNFGARSSGGSGYSHSVVFDFTLTDNLNYVLQSDYVDYVDQSGGGTNDDQVGLNQYLFYNVNDCLALGTRLEWWKSDGVSYYETTYGLNYRPTSNLIVRPEIRYDWTPTDGGYADGSDHQTTFGVDCILTY</sequence>
<dbReference type="FunFam" id="3.40.50.300:FF:000053">
    <property type="entry name" value="Signal recognition particle receptor FtsY"/>
    <property type="match status" value="1"/>
</dbReference>
<dbReference type="PROSITE" id="PS00300">
    <property type="entry name" value="SRP54"/>
    <property type="match status" value="1"/>
</dbReference>
<protein>
    <recommendedName>
        <fullName evidence="5">6,7-dimethyl-8-ribityllumazine synthase</fullName>
        <ecNumber evidence="5">2.5.1.78</ecNumber>
    </recommendedName>
</protein>
<dbReference type="CDD" id="cd17874">
    <property type="entry name" value="FtsY"/>
    <property type="match status" value="1"/>
</dbReference>
<dbReference type="EC" id="2.5.1.78" evidence="5"/>
<feature type="region of interest" description="Disordered" evidence="17">
    <location>
        <begin position="633"/>
        <end position="661"/>
    </location>
</feature>
<dbReference type="InterPro" id="IPR036225">
    <property type="entry name" value="SRP/SRP_N"/>
</dbReference>
<keyword evidence="6" id="KW-1003">Cell membrane</keyword>
<dbReference type="Gene3D" id="3.40.50.300">
    <property type="entry name" value="P-loop containing nucleotide triphosphate hydrolases"/>
    <property type="match status" value="1"/>
</dbReference>
<dbReference type="CDD" id="cd09209">
    <property type="entry name" value="Lumazine_synthase-I"/>
    <property type="match status" value="1"/>
</dbReference>
<dbReference type="InterPro" id="IPR003593">
    <property type="entry name" value="AAA+_ATPase"/>
</dbReference>
<keyword evidence="12" id="KW-0694">RNA-binding</keyword>
<dbReference type="HAMAP" id="MF_00920">
    <property type="entry name" value="FtsY"/>
    <property type="match status" value="1"/>
</dbReference>
<comment type="similarity">
    <text evidence="3">Belongs to the DMRL synthase family.</text>
</comment>
<dbReference type="InterPro" id="IPR000897">
    <property type="entry name" value="SRP54_GTPase_dom"/>
</dbReference>
<dbReference type="Gene3D" id="3.40.50.960">
    <property type="entry name" value="Lumazine/riboflavin synthase"/>
    <property type="match status" value="1"/>
</dbReference>
<reference evidence="19" key="1">
    <citation type="submission" date="2021-02" db="EMBL/GenBank/DDBJ databases">
        <authorList>
            <person name="Dougan E. K."/>
            <person name="Rhodes N."/>
            <person name="Thang M."/>
            <person name="Chan C."/>
        </authorList>
    </citation>
    <scope>NUCLEOTIDE SEQUENCE</scope>
</reference>
<dbReference type="NCBIfam" id="TIGR00114">
    <property type="entry name" value="lumazine-synth"/>
    <property type="match status" value="1"/>
</dbReference>
<accession>A0A812VVZ2</accession>
<evidence type="ECO:0000256" key="2">
    <source>
        <dbReference type="ARBA" id="ARBA00004917"/>
    </source>
</evidence>
<dbReference type="HAMAP" id="MF_00178">
    <property type="entry name" value="Lumazine_synth"/>
    <property type="match status" value="1"/>
</dbReference>
<dbReference type="Pfam" id="PF00885">
    <property type="entry name" value="DMRL_synthase"/>
    <property type="match status" value="1"/>
</dbReference>
<dbReference type="GO" id="GO:0009231">
    <property type="term" value="P:riboflavin biosynthetic process"/>
    <property type="evidence" value="ECO:0007669"/>
    <property type="project" value="UniProtKB-UniPathway"/>
</dbReference>
<dbReference type="Proteomes" id="UP000649617">
    <property type="component" value="Unassembled WGS sequence"/>
</dbReference>
<comment type="caution">
    <text evidence="19">The sequence shown here is derived from an EMBL/GenBank/DDBJ whole genome shotgun (WGS) entry which is preliminary data.</text>
</comment>
<evidence type="ECO:0000259" key="18">
    <source>
        <dbReference type="PROSITE" id="PS00300"/>
    </source>
</evidence>
<keyword evidence="7" id="KW-0963">Cytoplasm</keyword>
<organism evidence="19 20">
    <name type="scientific">Symbiodinium pilosum</name>
    <name type="common">Dinoflagellate</name>
    <dbReference type="NCBI Taxonomy" id="2952"/>
    <lineage>
        <taxon>Eukaryota</taxon>
        <taxon>Sar</taxon>
        <taxon>Alveolata</taxon>
        <taxon>Dinophyceae</taxon>
        <taxon>Suessiales</taxon>
        <taxon>Symbiodiniaceae</taxon>
        <taxon>Symbiodinium</taxon>
    </lineage>
</organism>
<evidence type="ECO:0000256" key="14">
    <source>
        <dbReference type="ARBA" id="ARBA00023136"/>
    </source>
</evidence>
<keyword evidence="9" id="KW-0808">Transferase</keyword>
<dbReference type="SUPFAM" id="SSF47364">
    <property type="entry name" value="Domain of the SRP/SRP receptor G-proteins"/>
    <property type="match status" value="1"/>
</dbReference>
<dbReference type="GO" id="GO:0003924">
    <property type="term" value="F:GTPase activity"/>
    <property type="evidence" value="ECO:0007669"/>
    <property type="project" value="TreeGrafter"/>
</dbReference>
<evidence type="ECO:0000256" key="4">
    <source>
        <dbReference type="ARBA" id="ARBA00008531"/>
    </source>
</evidence>
<evidence type="ECO:0000256" key="8">
    <source>
        <dbReference type="ARBA" id="ARBA00022619"/>
    </source>
</evidence>
<dbReference type="Pfam" id="PF00448">
    <property type="entry name" value="SRP54"/>
    <property type="match status" value="1"/>
</dbReference>
<comment type="catalytic activity">
    <reaction evidence="16">
        <text>(2S)-2-hydroxy-3-oxobutyl phosphate + 5-amino-6-(D-ribitylamino)uracil = 6,7-dimethyl-8-(1-D-ribityl)lumazine + phosphate + 2 H2O + H(+)</text>
        <dbReference type="Rhea" id="RHEA:26152"/>
        <dbReference type="ChEBI" id="CHEBI:15377"/>
        <dbReference type="ChEBI" id="CHEBI:15378"/>
        <dbReference type="ChEBI" id="CHEBI:15934"/>
        <dbReference type="ChEBI" id="CHEBI:43474"/>
        <dbReference type="ChEBI" id="CHEBI:58201"/>
        <dbReference type="ChEBI" id="CHEBI:58830"/>
        <dbReference type="EC" id="2.5.1.78"/>
    </reaction>
</comment>
<dbReference type="GO" id="GO:0005047">
    <property type="term" value="F:signal recognition particle binding"/>
    <property type="evidence" value="ECO:0007669"/>
    <property type="project" value="TreeGrafter"/>
</dbReference>
<keyword evidence="8" id="KW-0686">Riboflavin biosynthesis</keyword>
<keyword evidence="11" id="KW-0378">Hydrolase</keyword>
<dbReference type="SMART" id="SM00963">
    <property type="entry name" value="SRP54_N"/>
    <property type="match status" value="1"/>
</dbReference>
<dbReference type="InterPro" id="IPR027417">
    <property type="entry name" value="P-loop_NTPase"/>
</dbReference>
<dbReference type="GO" id="GO:0005525">
    <property type="term" value="F:GTP binding"/>
    <property type="evidence" value="ECO:0007669"/>
    <property type="project" value="UniProtKB-KW"/>
</dbReference>
<dbReference type="PANTHER" id="PTHR43134:SF1">
    <property type="entry name" value="SIGNAL RECOGNITION PARTICLE RECEPTOR SUBUNIT ALPHA"/>
    <property type="match status" value="1"/>
</dbReference>
<dbReference type="SMART" id="SM00382">
    <property type="entry name" value="AAA"/>
    <property type="match status" value="1"/>
</dbReference>
<keyword evidence="15" id="KW-0675">Receptor</keyword>
<dbReference type="GO" id="GO:0000906">
    <property type="term" value="F:6,7-dimethyl-8-ribityllumazine synthase activity"/>
    <property type="evidence" value="ECO:0007669"/>
    <property type="project" value="UniProtKB-EC"/>
</dbReference>
<dbReference type="InterPro" id="IPR036467">
    <property type="entry name" value="LS/RS_sf"/>
</dbReference>
<dbReference type="InterPro" id="IPR042101">
    <property type="entry name" value="SRP54_N_sf"/>
</dbReference>
<evidence type="ECO:0000256" key="1">
    <source>
        <dbReference type="ARBA" id="ARBA00004413"/>
    </source>
</evidence>
<dbReference type="EMBL" id="CAJNIZ010042979">
    <property type="protein sequence ID" value="CAE7645409.1"/>
    <property type="molecule type" value="Genomic_DNA"/>
</dbReference>
<dbReference type="Gene3D" id="1.10.940.10">
    <property type="entry name" value="NusB-like"/>
    <property type="match status" value="1"/>
</dbReference>
<dbReference type="GO" id="GO:0005737">
    <property type="term" value="C:cytoplasm"/>
    <property type="evidence" value="ECO:0007669"/>
    <property type="project" value="UniProtKB-ARBA"/>
</dbReference>
<evidence type="ECO:0000256" key="10">
    <source>
        <dbReference type="ARBA" id="ARBA00022741"/>
    </source>
</evidence>
<dbReference type="GO" id="GO:0006355">
    <property type="term" value="P:regulation of DNA-templated transcription"/>
    <property type="evidence" value="ECO:0007669"/>
    <property type="project" value="InterPro"/>
</dbReference>
<evidence type="ECO:0000256" key="13">
    <source>
        <dbReference type="ARBA" id="ARBA00023134"/>
    </source>
</evidence>
<feature type="domain" description="SRP54-type proteins GTP-binding" evidence="18">
    <location>
        <begin position="550"/>
        <end position="563"/>
    </location>
</feature>
<dbReference type="InterPro" id="IPR004390">
    <property type="entry name" value="SR_rcpt_FtsY"/>
</dbReference>
<dbReference type="SUPFAM" id="SSF52121">
    <property type="entry name" value="Lumazine synthase"/>
    <property type="match status" value="1"/>
</dbReference>
<dbReference type="AlphaFoldDB" id="A0A812VVZ2"/>
<dbReference type="Gene3D" id="1.20.120.140">
    <property type="entry name" value="Signal recognition particle SRP54, nucleotide-binding domain"/>
    <property type="match status" value="1"/>
</dbReference>
<comment type="pathway">
    <text evidence="2">Cofactor biosynthesis; riboflavin biosynthesis; riboflavin from 2-hydroxy-3-oxobutyl phosphate and 5-amino-6-(D-ribitylamino)uracil: step 1/2.</text>
</comment>
<dbReference type="NCBIfam" id="TIGR00064">
    <property type="entry name" value="ftsY"/>
    <property type="match status" value="1"/>
</dbReference>
<dbReference type="InterPro" id="IPR002180">
    <property type="entry name" value="LS/RS"/>
</dbReference>
<evidence type="ECO:0000256" key="6">
    <source>
        <dbReference type="ARBA" id="ARBA00022475"/>
    </source>
</evidence>
<dbReference type="SUPFAM" id="SSF52540">
    <property type="entry name" value="P-loop containing nucleoside triphosphate hydrolases"/>
    <property type="match status" value="1"/>
</dbReference>
<evidence type="ECO:0000256" key="7">
    <source>
        <dbReference type="ARBA" id="ARBA00022490"/>
    </source>
</evidence>
<dbReference type="InterPro" id="IPR035926">
    <property type="entry name" value="NusB-like_sf"/>
</dbReference>
<evidence type="ECO:0000256" key="3">
    <source>
        <dbReference type="ARBA" id="ARBA00007424"/>
    </source>
</evidence>
<dbReference type="GO" id="GO:0009349">
    <property type="term" value="C:riboflavin synthase complex"/>
    <property type="evidence" value="ECO:0007669"/>
    <property type="project" value="InterPro"/>
</dbReference>
<evidence type="ECO:0000256" key="12">
    <source>
        <dbReference type="ARBA" id="ARBA00022884"/>
    </source>
</evidence>
<dbReference type="InterPro" id="IPR011486">
    <property type="entry name" value="BBP2"/>
</dbReference>
<dbReference type="GO" id="GO:0005886">
    <property type="term" value="C:plasma membrane"/>
    <property type="evidence" value="ECO:0007669"/>
    <property type="project" value="UniProtKB-SubCell"/>
</dbReference>
<evidence type="ECO:0000256" key="16">
    <source>
        <dbReference type="ARBA" id="ARBA00048785"/>
    </source>
</evidence>
<keyword evidence="13" id="KW-0342">GTP-binding</keyword>
<evidence type="ECO:0000256" key="5">
    <source>
        <dbReference type="ARBA" id="ARBA00012664"/>
    </source>
</evidence>